<dbReference type="EMBL" id="WNKU01000003">
    <property type="protein sequence ID" value="MTV48201.1"/>
    <property type="molecule type" value="Genomic_DNA"/>
</dbReference>
<comment type="caution">
    <text evidence="2">The sequence shown here is derived from an EMBL/GenBank/DDBJ whole genome shotgun (WGS) entry which is preliminary data.</text>
</comment>
<dbReference type="RefSeq" id="WP_155475316.1">
    <property type="nucleotide sequence ID" value="NZ_WNKU01000003.1"/>
</dbReference>
<dbReference type="Proteomes" id="UP000430670">
    <property type="component" value="Unassembled WGS sequence"/>
</dbReference>
<evidence type="ECO:0000259" key="1">
    <source>
        <dbReference type="Pfam" id="PF04324"/>
    </source>
</evidence>
<name>A0A6I3SH79_HELMO</name>
<reference evidence="2 3" key="1">
    <citation type="submission" date="2019-11" db="EMBL/GenBank/DDBJ databases">
        <title>Whole-genome sequence of a the green, strictly anaerobic photosynthetic bacterium Heliobacillus mobilis DSM 6151.</title>
        <authorList>
            <person name="Kyndt J.A."/>
            <person name="Meyer T.E."/>
        </authorList>
    </citation>
    <scope>NUCLEOTIDE SEQUENCE [LARGE SCALE GENOMIC DNA]</scope>
    <source>
        <strain evidence="2 3">DSM 6151</strain>
    </source>
</reference>
<protein>
    <submittedName>
        <fullName evidence="2">(2Fe-2S)-binding protein</fullName>
    </submittedName>
</protein>
<dbReference type="OrthoDB" id="15293at2"/>
<dbReference type="InterPro" id="IPR007419">
    <property type="entry name" value="BFD-like_2Fe2S-bd_dom"/>
</dbReference>
<dbReference type="Gene3D" id="1.10.10.1100">
    <property type="entry name" value="BFD-like [2Fe-2S]-binding domain"/>
    <property type="match status" value="1"/>
</dbReference>
<dbReference type="AlphaFoldDB" id="A0A6I3SH79"/>
<feature type="domain" description="BFD-like [2Fe-2S]-binding" evidence="1">
    <location>
        <begin position="6"/>
        <end position="54"/>
    </location>
</feature>
<accession>A0A6I3SH79</accession>
<evidence type="ECO:0000313" key="2">
    <source>
        <dbReference type="EMBL" id="MTV48201.1"/>
    </source>
</evidence>
<organism evidence="2 3">
    <name type="scientific">Heliobacterium mobile</name>
    <name type="common">Heliobacillus mobilis</name>
    <dbReference type="NCBI Taxonomy" id="28064"/>
    <lineage>
        <taxon>Bacteria</taxon>
        <taxon>Bacillati</taxon>
        <taxon>Bacillota</taxon>
        <taxon>Clostridia</taxon>
        <taxon>Eubacteriales</taxon>
        <taxon>Heliobacteriaceae</taxon>
        <taxon>Heliobacterium</taxon>
    </lineage>
</organism>
<sequence length="59" mass="6401">MDAKEVVCFCKKVTYGDLQKAIENGAKTFDSVQEVTKVSTGCKKCTDKAKALVSELLAK</sequence>
<keyword evidence="3" id="KW-1185">Reference proteome</keyword>
<evidence type="ECO:0000313" key="3">
    <source>
        <dbReference type="Proteomes" id="UP000430670"/>
    </source>
</evidence>
<proteinExistence type="predicted"/>
<gene>
    <name evidence="2" type="ORF">GJ688_04280</name>
</gene>
<dbReference type="InterPro" id="IPR041854">
    <property type="entry name" value="BFD-like_2Fe2S-bd_dom_sf"/>
</dbReference>
<dbReference type="Pfam" id="PF04324">
    <property type="entry name" value="Fer2_BFD"/>
    <property type="match status" value="1"/>
</dbReference>